<keyword evidence="6" id="KW-0325">Glycoprotein</keyword>
<evidence type="ECO:0000256" key="2">
    <source>
        <dbReference type="ARBA" id="ARBA00022692"/>
    </source>
</evidence>
<organism evidence="13">
    <name type="scientific">Melanaphis sacchari</name>
    <dbReference type="NCBI Taxonomy" id="742174"/>
    <lineage>
        <taxon>Eukaryota</taxon>
        <taxon>Metazoa</taxon>
        <taxon>Ecdysozoa</taxon>
        <taxon>Arthropoda</taxon>
        <taxon>Hexapoda</taxon>
        <taxon>Insecta</taxon>
        <taxon>Pterygota</taxon>
        <taxon>Neoptera</taxon>
        <taxon>Paraneoptera</taxon>
        <taxon>Hemiptera</taxon>
        <taxon>Sternorrhyncha</taxon>
        <taxon>Aphidomorpha</taxon>
        <taxon>Aphidoidea</taxon>
        <taxon>Aphididae</taxon>
        <taxon>Aphidini</taxon>
        <taxon>Melanaphis</taxon>
    </lineage>
</organism>
<sequence>MKALKSIVFVLTVFTTSVAADRKLHTEFNPGCLLEDHCSKFSKLTYIRADGENDTVHFVLDATTKPSLVVIVTSKNAVIQVNYTADRENNIKFTESPLYTFASVFNNLYEFNDVNDTANMKDSNNFIKMDFKKFNWNTTRSIHNNNESVEILLSANSYRAPGINKTGIVSVTLKVYGKKDTGSKLPHLVHTPESGELTLTLNNLNTNFTNSRFAIELLTFSSYPFNKSEAISSNTFSDDKLSGGTFLNYLLNAKGDEEGGGFLSWKPVVYKAENTHALNSSSTIQYDIQDYLSEHDWINTPLYNMYGNSLFVHNSQFLLKSFNVSFGQPNDEFYAKSNYTYWTFLVGIGTPPHSSLGFLELSIIASLLLMLTIAMILIFCIFMRWMSSKRNSIVYGQ</sequence>
<keyword evidence="5 11" id="KW-0472">Membrane</keyword>
<evidence type="ECO:0000256" key="10">
    <source>
        <dbReference type="ARBA" id="ARBA00044960"/>
    </source>
</evidence>
<protein>
    <submittedName>
        <fullName evidence="13">Lysosomal protein NCU-G1-B</fullName>
    </submittedName>
</protein>
<dbReference type="InterPro" id="IPR029382">
    <property type="entry name" value="NCU-G1"/>
</dbReference>
<keyword evidence="3 12" id="KW-0732">Signal</keyword>
<accession>A0A2H8THR0</accession>
<dbReference type="GO" id="GO:0005765">
    <property type="term" value="C:lysosomal membrane"/>
    <property type="evidence" value="ECO:0007669"/>
    <property type="project" value="UniProtKB-SubCell"/>
</dbReference>
<feature type="chain" id="PRO_5014114992" evidence="12">
    <location>
        <begin position="21"/>
        <end position="397"/>
    </location>
</feature>
<comment type="subcellular location">
    <subcellularLocation>
        <location evidence="9">Lysosome membrane</location>
        <topology evidence="9">Single-pass type I membrane protein</topology>
        <orientation evidence="9">Lumenal side</orientation>
    </subcellularLocation>
</comment>
<evidence type="ECO:0000256" key="3">
    <source>
        <dbReference type="ARBA" id="ARBA00022729"/>
    </source>
</evidence>
<feature type="transmembrane region" description="Helical" evidence="11">
    <location>
        <begin position="361"/>
        <end position="382"/>
    </location>
</feature>
<evidence type="ECO:0000256" key="9">
    <source>
        <dbReference type="ARBA" id="ARBA00024189"/>
    </source>
</evidence>
<feature type="signal peptide" evidence="12">
    <location>
        <begin position="1"/>
        <end position="20"/>
    </location>
</feature>
<evidence type="ECO:0000256" key="12">
    <source>
        <dbReference type="SAM" id="SignalP"/>
    </source>
</evidence>
<dbReference type="PANTHER" id="PTHR31981">
    <property type="entry name" value="GLYCOSYLATED LYSOSOMAL MEMBRANE PROTEIN"/>
    <property type="match status" value="1"/>
</dbReference>
<reference evidence="13" key="1">
    <citation type="submission" date="2017-10" db="EMBL/GenBank/DDBJ databases">
        <title>Transcriptome Assembly of Sugarcane Aphid Adults.</title>
        <authorList>
            <person name="Scully E.D."/>
            <person name="Palmer N.A."/>
            <person name="Geib S.M."/>
            <person name="Sarath G."/>
            <person name="Sattler S.E."/>
        </authorList>
    </citation>
    <scope>NUCLEOTIDE SEQUENCE</scope>
    <source>
        <tissue evidence="13">Whole body</tissue>
    </source>
</reference>
<comment type="subunit">
    <text evidence="10">Interacts (via lumenal domain) with lysosomal protein MFSD1; the interaction starts while both proteins are still in the endoplasmic reticulum and is required for stabilization of MFSD1 in lysosomes but has no direct effect on its targeting to lysosomes or transporter activity.</text>
</comment>
<proteinExistence type="inferred from homology"/>
<keyword evidence="4 11" id="KW-1133">Transmembrane helix</keyword>
<evidence type="ECO:0000256" key="6">
    <source>
        <dbReference type="ARBA" id="ARBA00023180"/>
    </source>
</evidence>
<evidence type="ECO:0000313" key="13">
    <source>
        <dbReference type="EMBL" id="MBW13655.1"/>
    </source>
</evidence>
<dbReference type="EMBL" id="GFXV01001850">
    <property type="protein sequence ID" value="MBW13655.1"/>
    <property type="molecule type" value="Transcribed_RNA"/>
</dbReference>
<keyword evidence="7" id="KW-0458">Lysosome</keyword>
<comment type="similarity">
    <text evidence="1">Belongs to the GLMP family.</text>
</comment>
<name>A0A2H8THR0_9HEMI</name>
<dbReference type="OrthoDB" id="6264340at2759"/>
<comment type="function">
    <text evidence="8">Required to protect lysosomal transporter MFSD1 from lysosomal proteolysis and for MFSD1 lysosomal localization.</text>
</comment>
<gene>
    <name evidence="13" type="primary">NCG1B_1</name>
</gene>
<evidence type="ECO:0000256" key="11">
    <source>
        <dbReference type="SAM" id="Phobius"/>
    </source>
</evidence>
<evidence type="ECO:0000256" key="1">
    <source>
        <dbReference type="ARBA" id="ARBA00010599"/>
    </source>
</evidence>
<dbReference type="PANTHER" id="PTHR31981:SF1">
    <property type="entry name" value="GLYCOSYLATED LYSOSOMAL MEMBRANE PROTEIN"/>
    <property type="match status" value="1"/>
</dbReference>
<dbReference type="AlphaFoldDB" id="A0A2H8THR0"/>
<dbReference type="Pfam" id="PF15065">
    <property type="entry name" value="NCU-G1"/>
    <property type="match status" value="1"/>
</dbReference>
<evidence type="ECO:0000256" key="4">
    <source>
        <dbReference type="ARBA" id="ARBA00022989"/>
    </source>
</evidence>
<evidence type="ECO:0000256" key="8">
    <source>
        <dbReference type="ARBA" id="ARBA00024176"/>
    </source>
</evidence>
<keyword evidence="2 11" id="KW-0812">Transmembrane</keyword>
<evidence type="ECO:0000256" key="7">
    <source>
        <dbReference type="ARBA" id="ARBA00023228"/>
    </source>
</evidence>
<evidence type="ECO:0000256" key="5">
    <source>
        <dbReference type="ARBA" id="ARBA00023136"/>
    </source>
</evidence>